<keyword evidence="10" id="KW-0406">Ion transport</keyword>
<feature type="transmembrane region" description="Helical" evidence="10">
    <location>
        <begin position="97"/>
        <end position="115"/>
    </location>
</feature>
<dbReference type="InterPro" id="IPR003691">
    <property type="entry name" value="FluC"/>
</dbReference>
<evidence type="ECO:0000256" key="1">
    <source>
        <dbReference type="ARBA" id="ARBA00004651"/>
    </source>
</evidence>
<dbReference type="Pfam" id="PF02537">
    <property type="entry name" value="CRCB"/>
    <property type="match status" value="1"/>
</dbReference>
<evidence type="ECO:0000256" key="7">
    <source>
        <dbReference type="ARBA" id="ARBA00035120"/>
    </source>
</evidence>
<feature type="binding site" evidence="10">
    <location>
        <position position="107"/>
    </location>
    <ligand>
        <name>Na(+)</name>
        <dbReference type="ChEBI" id="CHEBI:29101"/>
        <note>structural</note>
    </ligand>
</feature>
<reference evidence="12 13" key="1">
    <citation type="submission" date="2019-09" db="EMBL/GenBank/DDBJ databases">
        <title>Genome sequencing of strain KACC 19322.</title>
        <authorList>
            <person name="Heo J."/>
            <person name="Kim S.-J."/>
            <person name="Kim J.-S."/>
            <person name="Hong S.-B."/>
            <person name="Kwon S.-W."/>
        </authorList>
    </citation>
    <scope>NUCLEOTIDE SEQUENCE [LARGE SCALE GENOMIC DNA]</scope>
    <source>
        <strain evidence="12 13">KACC 19322</strain>
    </source>
</reference>
<dbReference type="OrthoDB" id="4408652at2"/>
<comment type="catalytic activity">
    <reaction evidence="8">
        <text>fluoride(in) = fluoride(out)</text>
        <dbReference type="Rhea" id="RHEA:76159"/>
        <dbReference type="ChEBI" id="CHEBI:17051"/>
    </reaction>
    <physiologicalReaction direction="left-to-right" evidence="8">
        <dbReference type="Rhea" id="RHEA:76160"/>
    </physiologicalReaction>
</comment>
<feature type="transmembrane region" description="Helical" evidence="10">
    <location>
        <begin position="62"/>
        <end position="85"/>
    </location>
</feature>
<comment type="function">
    <text evidence="9 10">Fluoride-specific ion channel. Important for reducing fluoride concentration in the cell, thus reducing its toxicity.</text>
</comment>
<keyword evidence="10" id="KW-0479">Metal-binding</keyword>
<keyword evidence="13" id="KW-1185">Reference proteome</keyword>
<protein>
    <recommendedName>
        <fullName evidence="10">Fluoride-specific ion channel FluC</fullName>
    </recommendedName>
</protein>
<evidence type="ECO:0000313" key="12">
    <source>
        <dbReference type="EMBL" id="QEO09761.1"/>
    </source>
</evidence>
<sequence>MPALPEPELPLDPDLEVDTTPAGTPRPVHLRPAFLGIVFVGGVFGTAAREGLMLVVPTVAGIPWAIFLANLLGAFLLGVLLEALARRGGDHGVRRTLRLLLGTGFMGGFTTYSALATDAALLFGEQSPGTGIAYGLGTVVFGVAATTFGITVGSFVRRRHAGVAL</sequence>
<keyword evidence="10" id="KW-0813">Transport</keyword>
<evidence type="ECO:0000256" key="3">
    <source>
        <dbReference type="ARBA" id="ARBA00022692"/>
    </source>
</evidence>
<keyword evidence="3 10" id="KW-0812">Transmembrane</keyword>
<feature type="binding site" evidence="10">
    <location>
        <position position="110"/>
    </location>
    <ligand>
        <name>Na(+)</name>
        <dbReference type="ChEBI" id="CHEBI:29101"/>
        <note>structural</note>
    </ligand>
</feature>
<dbReference type="EMBL" id="CP043504">
    <property type="protein sequence ID" value="QEO09761.1"/>
    <property type="molecule type" value="Genomic_DNA"/>
</dbReference>
<feature type="region of interest" description="Disordered" evidence="11">
    <location>
        <begin position="1"/>
        <end position="22"/>
    </location>
</feature>
<dbReference type="GO" id="GO:0005886">
    <property type="term" value="C:plasma membrane"/>
    <property type="evidence" value="ECO:0007669"/>
    <property type="project" value="UniProtKB-SubCell"/>
</dbReference>
<dbReference type="HAMAP" id="MF_00454">
    <property type="entry name" value="FluC"/>
    <property type="match status" value="1"/>
</dbReference>
<organism evidence="12 13">
    <name type="scientific">Protaetiibacter larvae</name>
    <dbReference type="NCBI Taxonomy" id="2592654"/>
    <lineage>
        <taxon>Bacteria</taxon>
        <taxon>Bacillati</taxon>
        <taxon>Actinomycetota</taxon>
        <taxon>Actinomycetes</taxon>
        <taxon>Micrococcales</taxon>
        <taxon>Microbacteriaceae</taxon>
        <taxon>Protaetiibacter</taxon>
    </lineage>
</organism>
<keyword evidence="5 10" id="KW-0472">Membrane</keyword>
<dbReference type="GO" id="GO:0140114">
    <property type="term" value="P:cellular detoxification of fluoride"/>
    <property type="evidence" value="ECO:0007669"/>
    <property type="project" value="UniProtKB-UniRule"/>
</dbReference>
<dbReference type="RefSeq" id="WP_149325180.1">
    <property type="nucleotide sequence ID" value="NZ_CP043504.1"/>
</dbReference>
<evidence type="ECO:0000313" key="13">
    <source>
        <dbReference type="Proteomes" id="UP000322159"/>
    </source>
</evidence>
<evidence type="ECO:0000256" key="5">
    <source>
        <dbReference type="ARBA" id="ARBA00023136"/>
    </source>
</evidence>
<keyword evidence="4 10" id="KW-1133">Transmembrane helix</keyword>
<comment type="activity regulation">
    <text evidence="10">Na(+) is not transported, but it plays an essential structural role and its presence is essential for fluoride channel function.</text>
</comment>
<comment type="subcellular location">
    <subcellularLocation>
        <location evidence="1 10">Cell membrane</location>
        <topology evidence="1 10">Multi-pass membrane protein</topology>
    </subcellularLocation>
</comment>
<dbReference type="GO" id="GO:0046872">
    <property type="term" value="F:metal ion binding"/>
    <property type="evidence" value="ECO:0007669"/>
    <property type="project" value="UniProtKB-KW"/>
</dbReference>
<dbReference type="Proteomes" id="UP000322159">
    <property type="component" value="Chromosome"/>
</dbReference>
<evidence type="ECO:0000256" key="11">
    <source>
        <dbReference type="SAM" id="MobiDB-lite"/>
    </source>
</evidence>
<keyword evidence="6 10" id="KW-0407">Ion channel</keyword>
<comment type="similarity">
    <text evidence="7 10">Belongs to the fluoride channel Fluc/FEX (TC 1.A.43) family.</text>
</comment>
<name>A0A5C1Y7G5_9MICO</name>
<evidence type="ECO:0000256" key="2">
    <source>
        <dbReference type="ARBA" id="ARBA00022475"/>
    </source>
</evidence>
<accession>A0A5C1Y7G5</accession>
<evidence type="ECO:0000256" key="9">
    <source>
        <dbReference type="ARBA" id="ARBA00049940"/>
    </source>
</evidence>
<keyword evidence="2 10" id="KW-1003">Cell membrane</keyword>
<evidence type="ECO:0000256" key="8">
    <source>
        <dbReference type="ARBA" id="ARBA00035585"/>
    </source>
</evidence>
<evidence type="ECO:0000256" key="4">
    <source>
        <dbReference type="ARBA" id="ARBA00022989"/>
    </source>
</evidence>
<feature type="transmembrane region" description="Helical" evidence="10">
    <location>
        <begin position="135"/>
        <end position="156"/>
    </location>
</feature>
<dbReference type="GO" id="GO:0062054">
    <property type="term" value="F:fluoride channel activity"/>
    <property type="evidence" value="ECO:0007669"/>
    <property type="project" value="UniProtKB-UniRule"/>
</dbReference>
<evidence type="ECO:0000256" key="10">
    <source>
        <dbReference type="HAMAP-Rule" id="MF_00454"/>
    </source>
</evidence>
<evidence type="ECO:0000256" key="6">
    <source>
        <dbReference type="ARBA" id="ARBA00023303"/>
    </source>
</evidence>
<dbReference type="KEGG" id="lyk:FLP23_06940"/>
<proteinExistence type="inferred from homology"/>
<gene>
    <name evidence="10" type="primary">fluC</name>
    <name evidence="10" type="synonym">crcB</name>
    <name evidence="12" type="ORF">FLP23_06940</name>
</gene>
<dbReference type="AlphaFoldDB" id="A0A5C1Y7G5"/>
<keyword evidence="10" id="KW-0915">Sodium</keyword>